<dbReference type="GO" id="GO:0030688">
    <property type="term" value="C:preribosome, small subunit precursor"/>
    <property type="evidence" value="ECO:0007669"/>
    <property type="project" value="TreeGrafter"/>
</dbReference>
<dbReference type="Proteomes" id="UP001195914">
    <property type="component" value="Unassembled WGS sequence"/>
</dbReference>
<evidence type="ECO:0000256" key="2">
    <source>
        <dbReference type="SAM" id="MobiDB-lite"/>
    </source>
</evidence>
<protein>
    <submittedName>
        <fullName evidence="3">Pumilio-family RNA binding repeat domain containing protein</fullName>
    </submittedName>
</protein>
<dbReference type="InterPro" id="IPR016024">
    <property type="entry name" value="ARM-type_fold"/>
</dbReference>
<feature type="region of interest" description="Disordered" evidence="2">
    <location>
        <begin position="403"/>
        <end position="451"/>
    </location>
</feature>
<evidence type="ECO:0000313" key="3">
    <source>
        <dbReference type="EMBL" id="KAK1933436.1"/>
    </source>
</evidence>
<dbReference type="SMART" id="SM00025">
    <property type="entry name" value="Pumilio"/>
    <property type="match status" value="6"/>
</dbReference>
<dbReference type="GO" id="GO:0000480">
    <property type="term" value="P:endonucleolytic cleavage in 5'-ETS of tricistronic rRNA transcript (SSU-rRNA, 5.8S rRNA, LSU-rRNA)"/>
    <property type="evidence" value="ECO:0007669"/>
    <property type="project" value="TreeGrafter"/>
</dbReference>
<keyword evidence="4" id="KW-1185">Reference proteome</keyword>
<proteinExistence type="predicted"/>
<dbReference type="GO" id="GO:0005730">
    <property type="term" value="C:nucleolus"/>
    <property type="evidence" value="ECO:0007669"/>
    <property type="project" value="TreeGrafter"/>
</dbReference>
<evidence type="ECO:0000256" key="1">
    <source>
        <dbReference type="ARBA" id="ARBA00022737"/>
    </source>
</evidence>
<dbReference type="SUPFAM" id="SSF48371">
    <property type="entry name" value="ARM repeat"/>
    <property type="match status" value="2"/>
</dbReference>
<sequence length="641" mass="72186">MNISDADVYLRSLRDSIAAVQEESSASEKLLLASNVFEQIQEHIPSLATHQVLSKYIEKLIVLLAHSVIEEPETEFEEKQKLCAALATQLLLKADVEVLSKDAFGSHVLQSTLQCCTLLEHHGVDFSDALQHLATTVEYVSIVYPPSYSAETGASFSCYIMSLALTYYVASSKPWQELWMQMLSRNPRVRPTYHFPMTNVIAGKLTDKSDALVHSKVKSQQRIVIILYQRSPDSWRLDRLKRWAALFCMDFNGSLASTQACATLCLLLKLCQHNNIDNTSTLCKGVISHSLASCTYSKNASFAAEKCLEVCQNAEFNYAFKTFVLPRAQELSENMFGNYVVQAVIRHRFFQASHLESFLEEINIASLLSSSSSSIVWKLCQSAVTLGTGQSLFMKKLMDAVSLTHNRPGGTPKISDANRPKEEQRREVEGDSDVSDANESGEVNSKVTGGDCTANDGRGHTWLALVSCQPVESDRIHLRATGTSILLYLLNFDRNIIGHVLSDFKHFLRIAKSQNFMITLATDSHFSRVLQRMLDRRQGLLKEKQILRLFKYLKPHFVEVALDINGAFVLSSLFNACPVKQQHELLAELAPEGERIKKKNRRFAEIIGLEAFVKDKNMWMNKRRKTESVRALFKDIIEPES</sequence>
<dbReference type="GO" id="GO:0003723">
    <property type="term" value="F:RNA binding"/>
    <property type="evidence" value="ECO:0007669"/>
    <property type="project" value="InterPro"/>
</dbReference>
<reference evidence="3" key="1">
    <citation type="journal article" date="2014" name="Nucleic Acids Res.">
        <title>The evolutionary dynamics of variant antigen genes in Babesia reveal a history of genomic innovation underlying host-parasite interaction.</title>
        <authorList>
            <person name="Jackson A.P."/>
            <person name="Otto T.D."/>
            <person name="Darby A."/>
            <person name="Ramaprasad A."/>
            <person name="Xia D."/>
            <person name="Echaide I.E."/>
            <person name="Farber M."/>
            <person name="Gahlot S."/>
            <person name="Gamble J."/>
            <person name="Gupta D."/>
            <person name="Gupta Y."/>
            <person name="Jackson L."/>
            <person name="Malandrin L."/>
            <person name="Malas T.B."/>
            <person name="Moussa E."/>
            <person name="Nair M."/>
            <person name="Reid A.J."/>
            <person name="Sanders M."/>
            <person name="Sharma J."/>
            <person name="Tracey A."/>
            <person name="Quail M.A."/>
            <person name="Weir W."/>
            <person name="Wastling J.M."/>
            <person name="Hall N."/>
            <person name="Willadsen P."/>
            <person name="Lingelbach K."/>
            <person name="Shiels B."/>
            <person name="Tait A."/>
            <person name="Berriman M."/>
            <person name="Allred D.R."/>
            <person name="Pain A."/>
        </authorList>
    </citation>
    <scope>NUCLEOTIDE SEQUENCE</scope>
    <source>
        <strain evidence="3">1802A</strain>
    </source>
</reference>
<name>A0AAD9G7W9_BABDI</name>
<dbReference type="GO" id="GO:0000472">
    <property type="term" value="P:endonucleolytic cleavage to generate mature 5'-end of SSU-rRNA from (SSU-rRNA, 5.8S rRNA, LSU-rRNA)"/>
    <property type="evidence" value="ECO:0007669"/>
    <property type="project" value="TreeGrafter"/>
</dbReference>
<dbReference type="PANTHER" id="PTHR13102:SF0">
    <property type="entry name" value="NUCLEOLAR PROTEIN 9"/>
    <property type="match status" value="1"/>
</dbReference>
<feature type="compositionally biased region" description="Basic and acidic residues" evidence="2">
    <location>
        <begin position="416"/>
        <end position="429"/>
    </location>
</feature>
<keyword evidence="1" id="KW-0677">Repeat</keyword>
<organism evidence="3 4">
    <name type="scientific">Babesia divergens</name>
    <dbReference type="NCBI Taxonomy" id="32595"/>
    <lineage>
        <taxon>Eukaryota</taxon>
        <taxon>Sar</taxon>
        <taxon>Alveolata</taxon>
        <taxon>Apicomplexa</taxon>
        <taxon>Aconoidasida</taxon>
        <taxon>Piroplasmida</taxon>
        <taxon>Babesiidae</taxon>
        <taxon>Babesia</taxon>
    </lineage>
</organism>
<dbReference type="AlphaFoldDB" id="A0AAD9G7W9"/>
<comment type="caution">
    <text evidence="3">The sequence shown here is derived from an EMBL/GenBank/DDBJ whole genome shotgun (WGS) entry which is preliminary data.</text>
</comment>
<dbReference type="InterPro" id="IPR011989">
    <property type="entry name" value="ARM-like"/>
</dbReference>
<dbReference type="EMBL" id="JAHBMH010000073">
    <property type="protein sequence ID" value="KAK1933436.1"/>
    <property type="molecule type" value="Genomic_DNA"/>
</dbReference>
<dbReference type="PANTHER" id="PTHR13102">
    <property type="entry name" value="NUCLEOLAR PROTEIN 9"/>
    <property type="match status" value="1"/>
</dbReference>
<reference evidence="3" key="2">
    <citation type="submission" date="2021-05" db="EMBL/GenBank/DDBJ databases">
        <authorList>
            <person name="Pain A."/>
        </authorList>
    </citation>
    <scope>NUCLEOTIDE SEQUENCE</scope>
    <source>
        <strain evidence="3">1802A</strain>
    </source>
</reference>
<dbReference type="InterPro" id="IPR001313">
    <property type="entry name" value="Pumilio_RNA-bd_rpt"/>
</dbReference>
<dbReference type="GO" id="GO:0000056">
    <property type="term" value="P:ribosomal small subunit export from nucleus"/>
    <property type="evidence" value="ECO:0007669"/>
    <property type="project" value="TreeGrafter"/>
</dbReference>
<dbReference type="GO" id="GO:0000447">
    <property type="term" value="P:endonucleolytic cleavage in ITS1 to separate SSU-rRNA from 5.8S rRNA and LSU-rRNA from tricistronic rRNA transcript (SSU-rRNA, 5.8S rRNA, LSU-rRNA)"/>
    <property type="evidence" value="ECO:0007669"/>
    <property type="project" value="TreeGrafter"/>
</dbReference>
<evidence type="ECO:0000313" key="4">
    <source>
        <dbReference type="Proteomes" id="UP001195914"/>
    </source>
</evidence>
<gene>
    <name evidence="3" type="ORF">X943_003648</name>
</gene>
<dbReference type="Pfam" id="PF00806">
    <property type="entry name" value="PUF"/>
    <property type="match status" value="1"/>
</dbReference>
<feature type="compositionally biased region" description="Polar residues" evidence="2">
    <location>
        <begin position="437"/>
        <end position="447"/>
    </location>
</feature>
<dbReference type="Pfam" id="PF22493">
    <property type="entry name" value="PUF_NOP9"/>
    <property type="match status" value="1"/>
</dbReference>
<accession>A0AAD9G7W9</accession>
<dbReference type="GO" id="GO:0030686">
    <property type="term" value="C:90S preribosome"/>
    <property type="evidence" value="ECO:0007669"/>
    <property type="project" value="TreeGrafter"/>
</dbReference>
<dbReference type="Gene3D" id="1.25.10.10">
    <property type="entry name" value="Leucine-rich Repeat Variant"/>
    <property type="match status" value="3"/>
</dbReference>
<dbReference type="InterPro" id="IPR040000">
    <property type="entry name" value="NOP9"/>
</dbReference>